<dbReference type="AlphaFoldDB" id="A0A3D4V8Y4"/>
<evidence type="ECO:0000313" key="3">
    <source>
        <dbReference type="EMBL" id="HCT57583.1"/>
    </source>
</evidence>
<protein>
    <submittedName>
        <fullName evidence="3">Nuclear transport factor 2 family protein</fullName>
    </submittedName>
</protein>
<organism evidence="3 4">
    <name type="scientific">Gemmatimonas aurantiaca</name>
    <dbReference type="NCBI Taxonomy" id="173480"/>
    <lineage>
        <taxon>Bacteria</taxon>
        <taxon>Pseudomonadati</taxon>
        <taxon>Gemmatimonadota</taxon>
        <taxon>Gemmatimonadia</taxon>
        <taxon>Gemmatimonadales</taxon>
        <taxon>Gemmatimonadaceae</taxon>
        <taxon>Gemmatimonas</taxon>
    </lineage>
</organism>
<dbReference type="Proteomes" id="UP000264071">
    <property type="component" value="Unassembled WGS sequence"/>
</dbReference>
<reference evidence="3 4" key="1">
    <citation type="journal article" date="2018" name="Nat. Biotechnol.">
        <title>A standardized bacterial taxonomy based on genome phylogeny substantially revises the tree of life.</title>
        <authorList>
            <person name="Parks D.H."/>
            <person name="Chuvochina M."/>
            <person name="Waite D.W."/>
            <person name="Rinke C."/>
            <person name="Skarshewski A."/>
            <person name="Chaumeil P.A."/>
            <person name="Hugenholtz P."/>
        </authorList>
    </citation>
    <scope>NUCLEOTIDE SEQUENCE [LARGE SCALE GENOMIC DNA]</scope>
    <source>
        <strain evidence="3">UBA8844</strain>
    </source>
</reference>
<evidence type="ECO:0000259" key="2">
    <source>
        <dbReference type="Pfam" id="PF14534"/>
    </source>
</evidence>
<dbReference type="Pfam" id="PF14534">
    <property type="entry name" value="DUF4440"/>
    <property type="match status" value="1"/>
</dbReference>
<feature type="domain" description="DUF4440" evidence="2">
    <location>
        <begin position="49"/>
        <end position="148"/>
    </location>
</feature>
<dbReference type="SUPFAM" id="SSF54427">
    <property type="entry name" value="NTF2-like"/>
    <property type="match status" value="1"/>
</dbReference>
<dbReference type="InterPro" id="IPR032710">
    <property type="entry name" value="NTF2-like_dom_sf"/>
</dbReference>
<feature type="chain" id="PRO_5017807272" evidence="1">
    <location>
        <begin position="28"/>
        <end position="160"/>
    </location>
</feature>
<gene>
    <name evidence="3" type="ORF">DGD08_10330</name>
</gene>
<evidence type="ECO:0000313" key="4">
    <source>
        <dbReference type="Proteomes" id="UP000264071"/>
    </source>
</evidence>
<proteinExistence type="predicted"/>
<dbReference type="EMBL" id="DPIY01000010">
    <property type="protein sequence ID" value="HCT57583.1"/>
    <property type="molecule type" value="Genomic_DNA"/>
</dbReference>
<keyword evidence="1" id="KW-0732">Signal</keyword>
<sequence>MRRTDGVLICIAMAVTVALAGQASAQAAPPKPPVAAALPSVTLAPDLDRVLRDYEAAWRRGDAAALAALFAEDGFVLQGGRAPVRGRTAIQSAYTGQGGAPLRLRALAASVADTVGFIIGAYRYGDASTDQGKFTLTLRRRAGGPWLIFSDMDNGNRPPS</sequence>
<name>A0A3D4V8Y4_9BACT</name>
<comment type="caution">
    <text evidence="3">The sequence shown here is derived from an EMBL/GenBank/DDBJ whole genome shotgun (WGS) entry which is preliminary data.</text>
</comment>
<accession>A0A3D4V8Y4</accession>
<dbReference type="Gene3D" id="3.10.450.50">
    <property type="match status" value="1"/>
</dbReference>
<dbReference type="InterPro" id="IPR027843">
    <property type="entry name" value="DUF4440"/>
</dbReference>
<feature type="signal peptide" evidence="1">
    <location>
        <begin position="1"/>
        <end position="27"/>
    </location>
</feature>
<evidence type="ECO:0000256" key="1">
    <source>
        <dbReference type="SAM" id="SignalP"/>
    </source>
</evidence>